<dbReference type="InterPro" id="IPR029026">
    <property type="entry name" value="tRNA_m1G_MTases_N"/>
</dbReference>
<dbReference type="GO" id="GO:0003723">
    <property type="term" value="F:RNA binding"/>
    <property type="evidence" value="ECO:0007669"/>
    <property type="project" value="InterPro"/>
</dbReference>
<evidence type="ECO:0000259" key="4">
    <source>
        <dbReference type="Pfam" id="PF00588"/>
    </source>
</evidence>
<dbReference type="InterPro" id="IPR029028">
    <property type="entry name" value="Alpha/beta_knot_MTases"/>
</dbReference>
<protein>
    <recommendedName>
        <fullName evidence="4">tRNA/rRNA methyltransferase SpoU type domain-containing protein</fullName>
    </recommendedName>
</protein>
<dbReference type="SUPFAM" id="SSF75217">
    <property type="entry name" value="alpha/beta knot"/>
    <property type="match status" value="1"/>
</dbReference>
<dbReference type="GO" id="GO:0016423">
    <property type="term" value="F:tRNA (guanine) methyltransferase activity"/>
    <property type="evidence" value="ECO:0007669"/>
    <property type="project" value="InterPro"/>
</dbReference>
<accession>A0A7S3JZB3</accession>
<name>A0A7S3JZB3_9STRA</name>
<dbReference type="Pfam" id="PF00588">
    <property type="entry name" value="SpoU_methylase"/>
    <property type="match status" value="1"/>
</dbReference>
<dbReference type="EMBL" id="HBIJ01015561">
    <property type="protein sequence ID" value="CAE0369626.1"/>
    <property type="molecule type" value="Transcribed_RNA"/>
</dbReference>
<dbReference type="GO" id="GO:0030488">
    <property type="term" value="P:tRNA methylation"/>
    <property type="evidence" value="ECO:0007669"/>
    <property type="project" value="InterPro"/>
</dbReference>
<dbReference type="PANTHER" id="PTHR12029">
    <property type="entry name" value="RNA METHYLTRANSFERASE"/>
    <property type="match status" value="1"/>
</dbReference>
<feature type="domain" description="tRNA/rRNA methyltransferase SpoU type" evidence="4">
    <location>
        <begin position="1052"/>
        <end position="1197"/>
    </location>
</feature>
<dbReference type="CDD" id="cd18091">
    <property type="entry name" value="SpoU-like_TRM3-like"/>
    <property type="match status" value="1"/>
</dbReference>
<gene>
    <name evidence="5" type="ORF">ALAG00032_LOCUS10390</name>
</gene>
<evidence type="ECO:0000313" key="5">
    <source>
        <dbReference type="EMBL" id="CAE0369626.1"/>
    </source>
</evidence>
<dbReference type="InterPro" id="IPR045330">
    <property type="entry name" value="TRM3/TARBP1"/>
</dbReference>
<dbReference type="InterPro" id="IPR044748">
    <property type="entry name" value="Trm3/TARBP1_C"/>
</dbReference>
<keyword evidence="2" id="KW-0808">Transferase</keyword>
<keyword evidence="3" id="KW-0732">Signal</keyword>
<evidence type="ECO:0000256" key="2">
    <source>
        <dbReference type="ARBA" id="ARBA00022679"/>
    </source>
</evidence>
<reference evidence="5" key="1">
    <citation type="submission" date="2021-01" db="EMBL/GenBank/DDBJ databases">
        <authorList>
            <person name="Corre E."/>
            <person name="Pelletier E."/>
            <person name="Niang G."/>
            <person name="Scheremetjew M."/>
            <person name="Finn R."/>
            <person name="Kale V."/>
            <person name="Holt S."/>
            <person name="Cochrane G."/>
            <person name="Meng A."/>
            <person name="Brown T."/>
            <person name="Cohen L."/>
        </authorList>
    </citation>
    <scope>NUCLEOTIDE SEQUENCE</scope>
    <source>
        <strain evidence="5">CCMP1510</strain>
    </source>
</reference>
<dbReference type="AlphaFoldDB" id="A0A7S3JZB3"/>
<keyword evidence="1" id="KW-0489">Methyltransferase</keyword>
<dbReference type="Gene3D" id="3.40.1280.10">
    <property type="match status" value="1"/>
</dbReference>
<evidence type="ECO:0000256" key="1">
    <source>
        <dbReference type="ARBA" id="ARBA00022603"/>
    </source>
</evidence>
<evidence type="ECO:0000256" key="3">
    <source>
        <dbReference type="SAM" id="SignalP"/>
    </source>
</evidence>
<dbReference type="InterPro" id="IPR001537">
    <property type="entry name" value="SpoU_MeTrfase"/>
</dbReference>
<organism evidence="5">
    <name type="scientific">Aureoumbra lagunensis</name>
    <dbReference type="NCBI Taxonomy" id="44058"/>
    <lineage>
        <taxon>Eukaryota</taxon>
        <taxon>Sar</taxon>
        <taxon>Stramenopiles</taxon>
        <taxon>Ochrophyta</taxon>
        <taxon>Pelagophyceae</taxon>
        <taxon>Pelagomonadales</taxon>
        <taxon>Aureoumbra</taxon>
    </lineage>
</organism>
<sequence length="1219" mass="137231">MAALASKSFILTLSCLERCYSADIGELVQTVTWLGPIVAGMKKDTSLPFKKMTSKLAQRCCQEIVFYCRDHKENKEKEDIIRALLAWLVALVKPDYVMSKEIWEVCAIAILSSNDATSRRRCVRLLERTKFSQEAALRALAVAEGGGTQVHLFTPAVNIIRHQKNSPLWLRTAIARRGLANDNPAIRKSILTVCLESYDWDWNFLRNEIAPRLDDVEMRKGKQWSRELDEKAAVFFRTYYEMSIENASYIRLYIFSSEFLSANVNSLGTAAHTAILSCPFNTTPHPLPEEDTLLRKLPESLDILKKWKIYRNYAQLRQVILAWLAVIEHTKPTIDLALEFALFAVELLQRDKEELMQRLGKWLCDLTGNWHDHIIDQTKKNKAFLLAMLSRACQIQTLVEQHLDHLDLGSLTDSKVIAAVPTDAWRKFEENNAASILSGSDIDHHLEVRRRISRALQDDTYFTNAEFWRLRCIELAQKAMSSQNVNRIAIIQACVDAIATLDAAFVHDILRCVSECRKHGERWDVMASVVEKIRVEEHSKKLCTAEQVTNALECCGSDIASVLAVLRCAAHVINTCDTLVIEPLLRAAFAAVQDCGSRSGKPILLRRLCLEVWAPSWQYDGVDHVLLHEAHCLLNTANDRPHVARILTLGLGAALSFGAGARLAPLLARILLYREPVMRLQKIADDDTHVHKSIQQSFARLCALALLEDESQKNVGKLACETALILFDKEEGIALEEKSDKGWNERLRLWQAFGILATRCDENESLRKTMIRVLPQALSRPAPSAVRYAVETAAVGWALRWPEILVPEMLDRLDRVRDGDESSFAADTGCGRELALSSLLVVCGHACPDSLRPRLLRAAFALQGSTRGIVRGTAQLLLLSMTNENETDSFIVATANNLRRDPDVRRNVQRQKYFFTELRAPRLRTLAGIIDSGVHEFTSTEFAESIVVQFRNYLQTQGKVAAQLERDRGESIYFSRIGIEHNSPTKNDAIESYTTSNPRTYTREGPLFQQRKLDELLLDREDNPLFTDEYYAALLGDHKREDQAKKRGRVRVIVCASLVDKIVNIGGLARSAEVFDCEALVISDRKIVSSQAFESVAVTAERWIPIRECKPGPPLRAWLQSMREQGYCIVALEQASGSIPLTQCYNKLPTPAVLLLGHEKEGIDVDCLALVDLCVEIPQLGLIRSLNVHVSGAILLWHWAQQYLLSSSAQQCLSPQCVV</sequence>
<dbReference type="PANTHER" id="PTHR12029:SF11">
    <property type="entry name" value="METHYLTRANSFERASE TARBP1-RELATED"/>
    <property type="match status" value="1"/>
</dbReference>
<feature type="chain" id="PRO_5030598862" description="tRNA/rRNA methyltransferase SpoU type domain-containing protein" evidence="3">
    <location>
        <begin position="22"/>
        <end position="1219"/>
    </location>
</feature>
<feature type="signal peptide" evidence="3">
    <location>
        <begin position="1"/>
        <end position="21"/>
    </location>
</feature>
<proteinExistence type="predicted"/>